<dbReference type="PROSITE" id="PS00480">
    <property type="entry name" value="CITRATE_SYNTHASE"/>
    <property type="match status" value="1"/>
</dbReference>
<comment type="catalytic activity">
    <reaction evidence="5 6">
        <text>oxaloacetate + acetyl-CoA + H2O = citrate + CoA + H(+)</text>
        <dbReference type="Rhea" id="RHEA:16845"/>
        <dbReference type="ChEBI" id="CHEBI:15377"/>
        <dbReference type="ChEBI" id="CHEBI:15378"/>
        <dbReference type="ChEBI" id="CHEBI:16452"/>
        <dbReference type="ChEBI" id="CHEBI:16947"/>
        <dbReference type="ChEBI" id="CHEBI:57287"/>
        <dbReference type="ChEBI" id="CHEBI:57288"/>
        <dbReference type="EC" id="2.3.3.16"/>
    </reaction>
</comment>
<dbReference type="EMBL" id="FNCA01000001">
    <property type="protein sequence ID" value="SDF22342.1"/>
    <property type="molecule type" value="Genomic_DNA"/>
</dbReference>
<dbReference type="Gene3D" id="1.10.230.10">
    <property type="entry name" value="Cytochrome P450-Terp, domain 2"/>
    <property type="match status" value="1"/>
</dbReference>
<evidence type="ECO:0000313" key="9">
    <source>
        <dbReference type="EMBL" id="SDF22342.1"/>
    </source>
</evidence>
<evidence type="ECO:0000256" key="6">
    <source>
        <dbReference type="PIRNR" id="PIRNR001369"/>
    </source>
</evidence>
<dbReference type="InterPro" id="IPR024176">
    <property type="entry name" value="Citrate_synthase_bac-typ"/>
</dbReference>
<evidence type="ECO:0000256" key="4">
    <source>
        <dbReference type="ARBA" id="ARBA00022679"/>
    </source>
</evidence>
<dbReference type="GO" id="GO:0006099">
    <property type="term" value="P:tricarboxylic acid cycle"/>
    <property type="evidence" value="ECO:0007669"/>
    <property type="project" value="UniProtKB-UniPathway"/>
</dbReference>
<name>A0A7Z7AXG6_9EURY</name>
<reference evidence="9 10" key="1">
    <citation type="submission" date="2016-10" db="EMBL/GenBank/DDBJ databases">
        <authorList>
            <person name="Varghese N."/>
            <person name="Submissions S."/>
        </authorList>
    </citation>
    <scope>NUCLEOTIDE SEQUENCE [LARGE SCALE GENOMIC DNA]</scope>
    <source>
        <strain evidence="9 10">PL 12/M</strain>
    </source>
</reference>
<keyword evidence="10" id="KW-1185">Reference proteome</keyword>
<comment type="caution">
    <text evidence="9">The sequence shown here is derived from an EMBL/GenBank/DDBJ whole genome shotgun (WGS) entry which is preliminary data.</text>
</comment>
<dbReference type="SUPFAM" id="SSF48256">
    <property type="entry name" value="Citrate synthase"/>
    <property type="match status" value="1"/>
</dbReference>
<dbReference type="EC" id="2.3.3.16" evidence="6"/>
<keyword evidence="3" id="KW-0816">Tricarboxylic acid cycle</keyword>
<evidence type="ECO:0000256" key="1">
    <source>
        <dbReference type="ARBA" id="ARBA00005163"/>
    </source>
</evidence>
<dbReference type="InterPro" id="IPR036969">
    <property type="entry name" value="Citrate_synthase_sf"/>
</dbReference>
<dbReference type="InterPro" id="IPR016142">
    <property type="entry name" value="Citrate_synth-like_lrg_a-sub"/>
</dbReference>
<dbReference type="GO" id="GO:0005737">
    <property type="term" value="C:cytoplasm"/>
    <property type="evidence" value="ECO:0007669"/>
    <property type="project" value="InterPro"/>
</dbReference>
<feature type="active site" evidence="7">
    <location>
        <position position="315"/>
    </location>
</feature>
<gene>
    <name evidence="9" type="ORF">SAMN04488589_0032</name>
</gene>
<dbReference type="OrthoDB" id="21302at2157"/>
<keyword evidence="4 6" id="KW-0808">Transferase</keyword>
<dbReference type="InterPro" id="IPR002020">
    <property type="entry name" value="Citrate_synthase"/>
</dbReference>
<dbReference type="PANTHER" id="PTHR11739:SF4">
    <property type="entry name" value="CITRATE SYNTHASE, PEROXISOMAL"/>
    <property type="match status" value="1"/>
</dbReference>
<dbReference type="NCBIfam" id="TIGR01800">
    <property type="entry name" value="cit_synth_II"/>
    <property type="match status" value="1"/>
</dbReference>
<comment type="pathway">
    <text evidence="1">Carbohydrate metabolism; tricarboxylic acid cycle.</text>
</comment>
<dbReference type="Gene3D" id="1.10.580.10">
    <property type="entry name" value="Citrate Synthase, domain 1"/>
    <property type="match status" value="1"/>
</dbReference>
<dbReference type="PANTHER" id="PTHR11739">
    <property type="entry name" value="CITRATE SYNTHASE"/>
    <property type="match status" value="1"/>
</dbReference>
<dbReference type="Proteomes" id="UP000199259">
    <property type="component" value="Unassembled WGS sequence"/>
</dbReference>
<dbReference type="UniPathway" id="UPA00223"/>
<dbReference type="GO" id="GO:0036440">
    <property type="term" value="F:citrate synthase activity"/>
    <property type="evidence" value="ECO:0007669"/>
    <property type="project" value="UniProtKB-EC"/>
</dbReference>
<proteinExistence type="inferred from homology"/>
<dbReference type="InterPro" id="IPR011278">
    <property type="entry name" value="2-MeCitrate/Citrate_synth_II"/>
</dbReference>
<dbReference type="RefSeq" id="WP_091707652.1">
    <property type="nucleotide sequence ID" value="NZ_FNCA01000001.1"/>
</dbReference>
<evidence type="ECO:0000256" key="3">
    <source>
        <dbReference type="ARBA" id="ARBA00022532"/>
    </source>
</evidence>
<accession>A0A7Z7AXG6</accession>
<evidence type="ECO:0000256" key="2">
    <source>
        <dbReference type="ARBA" id="ARBA00010566"/>
    </source>
</evidence>
<protein>
    <recommendedName>
        <fullName evidence="6 8">Citrate synthase</fullName>
        <ecNumber evidence="6">2.3.3.16</ecNumber>
    </recommendedName>
</protein>
<dbReference type="PIRSF" id="PIRSF001369">
    <property type="entry name" value="Citrate_synth"/>
    <property type="match status" value="1"/>
</dbReference>
<comment type="similarity">
    <text evidence="2 6 8">Belongs to the citrate synthase family.</text>
</comment>
<dbReference type="GO" id="GO:0005975">
    <property type="term" value="P:carbohydrate metabolic process"/>
    <property type="evidence" value="ECO:0007669"/>
    <property type="project" value="TreeGrafter"/>
</dbReference>
<feature type="active site" evidence="7">
    <location>
        <position position="258"/>
    </location>
</feature>
<evidence type="ECO:0000256" key="5">
    <source>
        <dbReference type="ARBA" id="ARBA00049288"/>
    </source>
</evidence>
<evidence type="ECO:0000256" key="7">
    <source>
        <dbReference type="PIRSR" id="PIRSR001369-1"/>
    </source>
</evidence>
<evidence type="ECO:0000313" key="10">
    <source>
        <dbReference type="Proteomes" id="UP000199259"/>
    </source>
</evidence>
<organism evidence="9 10">
    <name type="scientific">Methanolobus vulcani</name>
    <dbReference type="NCBI Taxonomy" id="38026"/>
    <lineage>
        <taxon>Archaea</taxon>
        <taxon>Methanobacteriati</taxon>
        <taxon>Methanobacteriota</taxon>
        <taxon>Stenosarchaea group</taxon>
        <taxon>Methanomicrobia</taxon>
        <taxon>Methanosarcinales</taxon>
        <taxon>Methanosarcinaceae</taxon>
        <taxon>Methanolobus</taxon>
    </lineage>
</organism>
<dbReference type="InterPro" id="IPR019810">
    <property type="entry name" value="Citrate_synthase_AS"/>
</dbReference>
<evidence type="ECO:0000256" key="8">
    <source>
        <dbReference type="RuleBase" id="RU000441"/>
    </source>
</evidence>
<dbReference type="Pfam" id="PF00285">
    <property type="entry name" value="Citrate_synt"/>
    <property type="match status" value="1"/>
</dbReference>
<dbReference type="PRINTS" id="PR00143">
    <property type="entry name" value="CITRTSNTHASE"/>
</dbReference>
<dbReference type="AlphaFoldDB" id="A0A7Z7AXG6"/>
<sequence>MEEMKKGLEGVVALDTKISYIDGIQGILKYRGIKIEDLADLSYDAVSYLLINGKIPDEAELSEYSRMLTENRQINGKLIEVLKEFDFGVEALDGLRTAVSCTAHFDIENNHHTPDANKNKSINLVAKFPTIVAALHRASFGYETIEPMDNLSHGANFLYMLSGRIPTELEAEAMEKDLILSAEHELNPSTFSLRIAASTLSDMYSAVICGLCTLKGPLHGGARKGVMDMLDEIGNIENARGYALGKLERKEKIMGFGHRVYKTLDPRARIYKDVARKLAEENGDTYWFDLAEEIEHILYHEFIEIRGKPIYPNVDFYSAVVYKYLDIPAELATSIFAMGRVSGWIAHCMEQYSDNRVIRPRAHTV</sequence>
<dbReference type="InterPro" id="IPR016143">
    <property type="entry name" value="Citrate_synth-like_sm_a-sub"/>
</dbReference>